<keyword evidence="2" id="KW-1185">Reference proteome</keyword>
<gene>
    <name evidence="1" type="ORF">N781_08825</name>
</gene>
<evidence type="ECO:0000313" key="1">
    <source>
        <dbReference type="EMBL" id="KGX89985.1"/>
    </source>
</evidence>
<dbReference type="STRING" id="1385510.GCA_000425205_03435"/>
<name>A0A0A5GFW7_9BACI</name>
<proteinExistence type="predicted"/>
<dbReference type="Proteomes" id="UP000030528">
    <property type="component" value="Unassembled WGS sequence"/>
</dbReference>
<evidence type="ECO:0000313" key="2">
    <source>
        <dbReference type="Proteomes" id="UP000030528"/>
    </source>
</evidence>
<reference evidence="1 2" key="1">
    <citation type="submission" date="2013-08" db="EMBL/GenBank/DDBJ databases">
        <authorList>
            <person name="Huang J."/>
            <person name="Wang G."/>
        </authorList>
    </citation>
    <scope>NUCLEOTIDE SEQUENCE [LARGE SCALE GENOMIC DNA]</scope>
    <source>
        <strain evidence="1 2">JSM 076056</strain>
    </source>
</reference>
<organism evidence="1 2">
    <name type="scientific">Pontibacillus halophilus JSM 076056 = DSM 19796</name>
    <dbReference type="NCBI Taxonomy" id="1385510"/>
    <lineage>
        <taxon>Bacteria</taxon>
        <taxon>Bacillati</taxon>
        <taxon>Bacillota</taxon>
        <taxon>Bacilli</taxon>
        <taxon>Bacillales</taxon>
        <taxon>Bacillaceae</taxon>
        <taxon>Pontibacillus</taxon>
    </lineage>
</organism>
<dbReference type="EMBL" id="AVPE01000018">
    <property type="protein sequence ID" value="KGX89985.1"/>
    <property type="molecule type" value="Genomic_DNA"/>
</dbReference>
<comment type="caution">
    <text evidence="1">The sequence shown here is derived from an EMBL/GenBank/DDBJ whole genome shotgun (WGS) entry which is preliminary data.</text>
</comment>
<protein>
    <submittedName>
        <fullName evidence="1">Uncharacterized protein</fullName>
    </submittedName>
</protein>
<sequence length="30" mass="3432">MGAISKLLHKLVDVILFIPRAIIRLFKKVV</sequence>
<accession>A0A0A5GFW7</accession>
<dbReference type="AlphaFoldDB" id="A0A0A5GFW7"/>